<proteinExistence type="predicted"/>
<dbReference type="OrthoDB" id="5567422at2"/>
<organism evidence="2 3">
    <name type="scientific">Candidatus Methylospira mobilis</name>
    <dbReference type="NCBI Taxonomy" id="1808979"/>
    <lineage>
        <taxon>Bacteria</taxon>
        <taxon>Pseudomonadati</taxon>
        <taxon>Pseudomonadota</taxon>
        <taxon>Gammaproteobacteria</taxon>
        <taxon>Methylococcales</taxon>
        <taxon>Methylococcaceae</taxon>
        <taxon>Candidatus Methylospira</taxon>
    </lineage>
</organism>
<dbReference type="RefSeq" id="WP_153249235.1">
    <property type="nucleotide sequence ID" value="NZ_CP044205.1"/>
</dbReference>
<feature type="transmembrane region" description="Helical" evidence="1">
    <location>
        <begin position="6"/>
        <end position="25"/>
    </location>
</feature>
<protein>
    <submittedName>
        <fullName evidence="2">Uncharacterized protein</fullName>
    </submittedName>
</protein>
<dbReference type="EMBL" id="CP044205">
    <property type="protein sequence ID" value="QFY43255.1"/>
    <property type="molecule type" value="Genomic_DNA"/>
</dbReference>
<dbReference type="AlphaFoldDB" id="A0A5Q0BHA1"/>
<evidence type="ECO:0000313" key="2">
    <source>
        <dbReference type="EMBL" id="QFY43255.1"/>
    </source>
</evidence>
<keyword evidence="1" id="KW-0812">Transmembrane</keyword>
<name>A0A5Q0BHA1_9GAMM</name>
<sequence>MEFQPIKLLAAFIGVMAVGFGIVALNKETPQEKQQGVLLQTSSMLNSLGTDKCAEAARAQIGTHPYKPDESDSDRMTYVNLKWNNAGGTGKKIECRYVLDQGVILLKVDGATVVEKDRIGGDAGASRPQTVHH</sequence>
<evidence type="ECO:0000256" key="1">
    <source>
        <dbReference type="SAM" id="Phobius"/>
    </source>
</evidence>
<accession>A0A5Q0BHA1</accession>
<keyword evidence="3" id="KW-1185">Reference proteome</keyword>
<reference evidence="2 3" key="1">
    <citation type="submission" date="2019-09" db="EMBL/GenBank/DDBJ databases">
        <title>Ecophysiology of the spiral-shaped methanotroph Methylospira mobilis as revealed by the complete genome sequence.</title>
        <authorList>
            <person name="Oshkin I.Y."/>
            <person name="Dedysh S.N."/>
            <person name="Miroshnikov K."/>
            <person name="Danilova O.V."/>
            <person name="Hakobyan A."/>
            <person name="Liesack W."/>
        </authorList>
    </citation>
    <scope>NUCLEOTIDE SEQUENCE [LARGE SCALE GENOMIC DNA]</scope>
    <source>
        <strain evidence="2 3">Shm1</strain>
    </source>
</reference>
<keyword evidence="1" id="KW-1133">Transmembrane helix</keyword>
<dbReference type="Proteomes" id="UP000325755">
    <property type="component" value="Chromosome"/>
</dbReference>
<evidence type="ECO:0000313" key="3">
    <source>
        <dbReference type="Proteomes" id="UP000325755"/>
    </source>
</evidence>
<dbReference type="InParanoid" id="A0A5Q0BHA1"/>
<dbReference type="KEGG" id="mmob:F6R98_12005"/>
<keyword evidence="1" id="KW-0472">Membrane</keyword>
<gene>
    <name evidence="2" type="ORF">F6R98_12005</name>
</gene>